<evidence type="ECO:0000256" key="4">
    <source>
        <dbReference type="ARBA" id="ARBA00022989"/>
    </source>
</evidence>
<keyword evidence="3" id="KW-0812">Transmembrane</keyword>
<comment type="subcellular location">
    <subcellularLocation>
        <location evidence="1">Membrane</location>
        <topology evidence="1">Single-pass membrane protein</topology>
    </subcellularLocation>
</comment>
<evidence type="ECO:0008006" key="8">
    <source>
        <dbReference type="Google" id="ProtNLM"/>
    </source>
</evidence>
<evidence type="ECO:0000256" key="3">
    <source>
        <dbReference type="ARBA" id="ARBA00022692"/>
    </source>
</evidence>
<dbReference type="Gene3D" id="1.20.1440.20">
    <property type="entry name" value="LemA-like domain"/>
    <property type="match status" value="1"/>
</dbReference>
<organism evidence="6 7">
    <name type="scientific">candidate division WWE3 bacterium CG06_land_8_20_14_3_00_42_16</name>
    <dbReference type="NCBI Taxonomy" id="1975083"/>
    <lineage>
        <taxon>Bacteria</taxon>
        <taxon>Katanobacteria</taxon>
    </lineage>
</organism>
<sequence length="185" mass="21048">MWIFPIIILLLLIVFVWALYNGLVTAKARVQESWSGIDVQLKRRSSLIPNLIETVKGYAKHEQAIYDKIMKAREGLGSGSKKEQAKANDAISEALKSIFAIAESNPELKANQNFLKLQEELSDTESKIAYSRQFYNANVMDYNVKIKIFPNVLIANALGFKEEEFFRAAEEEKADVKVDFNLNQK</sequence>
<dbReference type="EMBL" id="PEWD01000020">
    <property type="protein sequence ID" value="PIU69203.1"/>
    <property type="molecule type" value="Genomic_DNA"/>
</dbReference>
<dbReference type="AlphaFoldDB" id="A0A2M7APB3"/>
<evidence type="ECO:0000256" key="2">
    <source>
        <dbReference type="ARBA" id="ARBA00008854"/>
    </source>
</evidence>
<dbReference type="InterPro" id="IPR023353">
    <property type="entry name" value="LemA-like_dom_sf"/>
</dbReference>
<proteinExistence type="inferred from homology"/>
<keyword evidence="5" id="KW-0472">Membrane</keyword>
<dbReference type="SUPFAM" id="SSF140478">
    <property type="entry name" value="LemA-like"/>
    <property type="match status" value="1"/>
</dbReference>
<evidence type="ECO:0000313" key="7">
    <source>
        <dbReference type="Proteomes" id="UP000229916"/>
    </source>
</evidence>
<name>A0A2M7APB3_UNCKA</name>
<evidence type="ECO:0000256" key="5">
    <source>
        <dbReference type="ARBA" id="ARBA00023136"/>
    </source>
</evidence>
<dbReference type="PANTHER" id="PTHR34478">
    <property type="entry name" value="PROTEIN LEMA"/>
    <property type="match status" value="1"/>
</dbReference>
<comment type="similarity">
    <text evidence="2">Belongs to the LemA family.</text>
</comment>
<dbReference type="Pfam" id="PF04011">
    <property type="entry name" value="LemA"/>
    <property type="match status" value="1"/>
</dbReference>
<dbReference type="InterPro" id="IPR007156">
    <property type="entry name" value="MamQ_LemA"/>
</dbReference>
<dbReference type="PANTHER" id="PTHR34478:SF2">
    <property type="entry name" value="MEMBRANE PROTEIN"/>
    <property type="match status" value="1"/>
</dbReference>
<comment type="caution">
    <text evidence="6">The sequence shown here is derived from an EMBL/GenBank/DDBJ whole genome shotgun (WGS) entry which is preliminary data.</text>
</comment>
<dbReference type="Proteomes" id="UP000229916">
    <property type="component" value="Unassembled WGS sequence"/>
</dbReference>
<accession>A0A2M7APB3</accession>
<dbReference type="GO" id="GO:0016020">
    <property type="term" value="C:membrane"/>
    <property type="evidence" value="ECO:0007669"/>
    <property type="project" value="UniProtKB-SubCell"/>
</dbReference>
<keyword evidence="4" id="KW-1133">Transmembrane helix</keyword>
<gene>
    <name evidence="6" type="ORF">COS81_00985</name>
</gene>
<evidence type="ECO:0000313" key="6">
    <source>
        <dbReference type="EMBL" id="PIU69203.1"/>
    </source>
</evidence>
<protein>
    <recommendedName>
        <fullName evidence="8">LemA family protein</fullName>
    </recommendedName>
</protein>
<reference evidence="7" key="1">
    <citation type="submission" date="2017-09" db="EMBL/GenBank/DDBJ databases">
        <title>Depth-based differentiation of microbial function through sediment-hosted aquifers and enrichment of novel symbionts in the deep terrestrial subsurface.</title>
        <authorList>
            <person name="Probst A.J."/>
            <person name="Ladd B."/>
            <person name="Jarett J.K."/>
            <person name="Geller-Mcgrath D.E."/>
            <person name="Sieber C.M.K."/>
            <person name="Emerson J.B."/>
            <person name="Anantharaman K."/>
            <person name="Thomas B.C."/>
            <person name="Malmstrom R."/>
            <person name="Stieglmeier M."/>
            <person name="Klingl A."/>
            <person name="Woyke T."/>
            <person name="Ryan C.M."/>
            <person name="Banfield J.F."/>
        </authorList>
    </citation>
    <scope>NUCLEOTIDE SEQUENCE [LARGE SCALE GENOMIC DNA]</scope>
</reference>
<evidence type="ECO:0000256" key="1">
    <source>
        <dbReference type="ARBA" id="ARBA00004167"/>
    </source>
</evidence>